<dbReference type="Pfam" id="PF04433">
    <property type="entry name" value="SWIRM"/>
    <property type="match status" value="1"/>
</dbReference>
<reference evidence="3 4" key="1">
    <citation type="journal article" date="2018" name="PLoS Genet.">
        <title>Population sequencing reveals clonal diversity and ancestral inbreeding in the grapevine cultivar Chardonnay.</title>
        <authorList>
            <person name="Roach M.J."/>
            <person name="Johnson D.L."/>
            <person name="Bohlmann J."/>
            <person name="van Vuuren H.J."/>
            <person name="Jones S.J."/>
            <person name="Pretorius I.S."/>
            <person name="Schmidt S.A."/>
            <person name="Borneman A.R."/>
        </authorList>
    </citation>
    <scope>NUCLEOTIDE SEQUENCE [LARGE SCALE GENOMIC DNA]</scope>
    <source>
        <strain evidence="4">cv. Chardonnay</strain>
        <tissue evidence="3">Leaf</tissue>
    </source>
</reference>
<dbReference type="Proteomes" id="UP000288805">
    <property type="component" value="Unassembled WGS sequence"/>
</dbReference>
<evidence type="ECO:0000313" key="4">
    <source>
        <dbReference type="Proteomes" id="UP000288805"/>
    </source>
</evidence>
<accession>A0A438ETT2</accession>
<protein>
    <submittedName>
        <fullName evidence="3">SWI/SNF complex subunit SWI3C</fullName>
    </submittedName>
</protein>
<evidence type="ECO:0000259" key="2">
    <source>
        <dbReference type="Pfam" id="PF04433"/>
    </source>
</evidence>
<dbReference type="EMBL" id="QGNW01001187">
    <property type="protein sequence ID" value="RVW51133.1"/>
    <property type="molecule type" value="Genomic_DNA"/>
</dbReference>
<dbReference type="Gene3D" id="1.10.10.10">
    <property type="entry name" value="Winged helix-like DNA-binding domain superfamily/Winged helix DNA-binding domain"/>
    <property type="match status" value="1"/>
</dbReference>
<feature type="compositionally biased region" description="Low complexity" evidence="1">
    <location>
        <begin position="1"/>
        <end position="16"/>
    </location>
</feature>
<feature type="region of interest" description="Disordered" evidence="1">
    <location>
        <begin position="1"/>
        <end position="31"/>
    </location>
</feature>
<dbReference type="InterPro" id="IPR007526">
    <property type="entry name" value="SWIRM"/>
</dbReference>
<evidence type="ECO:0000313" key="3">
    <source>
        <dbReference type="EMBL" id="RVW51133.1"/>
    </source>
</evidence>
<feature type="domain" description="SWIRM" evidence="2">
    <location>
        <begin position="81"/>
        <end position="136"/>
    </location>
</feature>
<organism evidence="3 4">
    <name type="scientific">Vitis vinifera</name>
    <name type="common">Grape</name>
    <dbReference type="NCBI Taxonomy" id="29760"/>
    <lineage>
        <taxon>Eukaryota</taxon>
        <taxon>Viridiplantae</taxon>
        <taxon>Streptophyta</taxon>
        <taxon>Embryophyta</taxon>
        <taxon>Tracheophyta</taxon>
        <taxon>Spermatophyta</taxon>
        <taxon>Magnoliopsida</taxon>
        <taxon>eudicotyledons</taxon>
        <taxon>Gunneridae</taxon>
        <taxon>Pentapetalae</taxon>
        <taxon>rosids</taxon>
        <taxon>Vitales</taxon>
        <taxon>Vitaceae</taxon>
        <taxon>Viteae</taxon>
        <taxon>Vitis</taxon>
    </lineage>
</organism>
<evidence type="ECO:0000256" key="1">
    <source>
        <dbReference type="SAM" id="MobiDB-lite"/>
    </source>
</evidence>
<dbReference type="InterPro" id="IPR036388">
    <property type="entry name" value="WH-like_DNA-bd_sf"/>
</dbReference>
<sequence>MGSSRRCPPCRRNSPSLATSDQERSDGGGYVVAPPQIMEGRGVIKRFWNGRVHAVPMHSGYLFTNLLSLCTCAQIGETSGSAFFSGKSPDHTAELYMECRNLIVAKYMEDPEKRLSVSDCKGLVAGIQEEDLTRIHILPKEDSNGEVHVPSAALKSIDSLIKFDKPKCRLKAAEVYSSLSCNGDEDSDLDCKIRERLSDNRCNYCSRPLPIGYYQSQKEDGEKLIVKILERSKGVSSWIRIGKLSLCHLLEGVEADGKQCNKVLGLRRFRVERNSWRAVWLGGGLSVQIQLWWKVPPWISQVVSKGVTSGLKSRTIGRATTDVLEKVLAKELGGNDDSGRPIGSDRVQWRRSCFFFKRMGFVAWAAFGWAKRFGWSLGLWMGPSMLVECLLFPSADSLVVGKPLPAPSTSANRYQLPRCWQTVTDSLVVSKQLLAPSLSTNRYRLPHCRQTVTGALVVGKPLSAH</sequence>
<dbReference type="AlphaFoldDB" id="A0A438ETT2"/>
<comment type="caution">
    <text evidence="3">The sequence shown here is derived from an EMBL/GenBank/DDBJ whole genome shotgun (WGS) entry which is preliminary data.</text>
</comment>
<proteinExistence type="predicted"/>
<dbReference type="SUPFAM" id="SSF46689">
    <property type="entry name" value="Homeodomain-like"/>
    <property type="match status" value="1"/>
</dbReference>
<name>A0A438ETT2_VITVI</name>
<gene>
    <name evidence="3" type="primary">SWI3C_1</name>
    <name evidence="3" type="ORF">CK203_078094</name>
</gene>
<dbReference type="InterPro" id="IPR009057">
    <property type="entry name" value="Homeodomain-like_sf"/>
</dbReference>